<dbReference type="Proteomes" id="UP000886998">
    <property type="component" value="Unassembled WGS sequence"/>
</dbReference>
<keyword evidence="3 8" id="KW-0812">Transmembrane</keyword>
<feature type="transmembrane region" description="Helical" evidence="10">
    <location>
        <begin position="406"/>
        <end position="428"/>
    </location>
</feature>
<organism evidence="12 13">
    <name type="scientific">Trichonephila inaurata madagascariensis</name>
    <dbReference type="NCBI Taxonomy" id="2747483"/>
    <lineage>
        <taxon>Eukaryota</taxon>
        <taxon>Metazoa</taxon>
        <taxon>Ecdysozoa</taxon>
        <taxon>Arthropoda</taxon>
        <taxon>Chelicerata</taxon>
        <taxon>Arachnida</taxon>
        <taxon>Araneae</taxon>
        <taxon>Araneomorphae</taxon>
        <taxon>Entelegynae</taxon>
        <taxon>Araneoidea</taxon>
        <taxon>Nephilidae</taxon>
        <taxon>Trichonephila</taxon>
        <taxon>Trichonephila inaurata</taxon>
    </lineage>
</organism>
<dbReference type="EMBL" id="BMAV01005226">
    <property type="protein sequence ID" value="GFY46163.1"/>
    <property type="molecule type" value="Genomic_DNA"/>
</dbReference>
<dbReference type="GO" id="GO:0030322">
    <property type="term" value="P:stabilization of membrane potential"/>
    <property type="evidence" value="ECO:0007669"/>
    <property type="project" value="TreeGrafter"/>
</dbReference>
<keyword evidence="4 10" id="KW-1133">Transmembrane helix</keyword>
<dbReference type="Gene3D" id="1.10.287.70">
    <property type="match status" value="2"/>
</dbReference>
<dbReference type="InterPro" id="IPR003280">
    <property type="entry name" value="2pore_dom_K_chnl"/>
</dbReference>
<feature type="transmembrane region" description="Helical" evidence="10">
    <location>
        <begin position="114"/>
        <end position="132"/>
    </location>
</feature>
<comment type="similarity">
    <text evidence="8">Belongs to the two pore domain potassium channel (TC 1.A.1.8) family.</text>
</comment>
<dbReference type="GO" id="GO:0005886">
    <property type="term" value="C:plasma membrane"/>
    <property type="evidence" value="ECO:0007669"/>
    <property type="project" value="TreeGrafter"/>
</dbReference>
<evidence type="ECO:0000259" key="11">
    <source>
        <dbReference type="Pfam" id="PF07885"/>
    </source>
</evidence>
<dbReference type="AlphaFoldDB" id="A0A8X6X3A2"/>
<evidence type="ECO:0000313" key="12">
    <source>
        <dbReference type="EMBL" id="GFY46163.1"/>
    </source>
</evidence>
<comment type="subcellular location">
    <subcellularLocation>
        <location evidence="1">Membrane</location>
        <topology evidence="1">Multi-pass membrane protein</topology>
    </subcellularLocation>
</comment>
<keyword evidence="7 8" id="KW-0407">Ion channel</keyword>
<keyword evidence="13" id="KW-1185">Reference proteome</keyword>
<dbReference type="InterPro" id="IPR013099">
    <property type="entry name" value="K_chnl_dom"/>
</dbReference>
<comment type="caution">
    <text evidence="12">The sequence shown here is derived from an EMBL/GenBank/DDBJ whole genome shotgun (WGS) entry which is preliminary data.</text>
</comment>
<keyword evidence="2 8" id="KW-0813">Transport</keyword>
<accession>A0A8X6X3A2</accession>
<evidence type="ECO:0000256" key="4">
    <source>
        <dbReference type="ARBA" id="ARBA00022989"/>
    </source>
</evidence>
<reference evidence="12" key="1">
    <citation type="submission" date="2020-08" db="EMBL/GenBank/DDBJ databases">
        <title>Multicomponent nature underlies the extraordinary mechanical properties of spider dragline silk.</title>
        <authorList>
            <person name="Kono N."/>
            <person name="Nakamura H."/>
            <person name="Mori M."/>
            <person name="Yoshida Y."/>
            <person name="Ohtoshi R."/>
            <person name="Malay A.D."/>
            <person name="Moran D.A.P."/>
            <person name="Tomita M."/>
            <person name="Numata K."/>
            <person name="Arakawa K."/>
        </authorList>
    </citation>
    <scope>NUCLEOTIDE SEQUENCE</scope>
</reference>
<feature type="domain" description="Potassium channel" evidence="11">
    <location>
        <begin position="111"/>
        <end position="168"/>
    </location>
</feature>
<dbReference type="OrthoDB" id="297496at2759"/>
<feature type="region of interest" description="Disordered" evidence="9">
    <location>
        <begin position="194"/>
        <end position="273"/>
    </location>
</feature>
<feature type="domain" description="Potassium channel" evidence="11">
    <location>
        <begin position="414"/>
        <end position="494"/>
    </location>
</feature>
<gene>
    <name evidence="12" type="primary">AVEN_124100_1</name>
    <name evidence="12" type="ORF">TNIN_490821</name>
</gene>
<dbReference type="PANTHER" id="PTHR11003:SF334">
    <property type="entry name" value="FI03418P"/>
    <property type="match status" value="1"/>
</dbReference>
<keyword evidence="6 10" id="KW-0472">Membrane</keyword>
<evidence type="ECO:0000256" key="9">
    <source>
        <dbReference type="SAM" id="MobiDB-lite"/>
    </source>
</evidence>
<feature type="transmembrane region" description="Helical" evidence="10">
    <location>
        <begin position="12"/>
        <end position="34"/>
    </location>
</feature>
<evidence type="ECO:0000256" key="1">
    <source>
        <dbReference type="ARBA" id="ARBA00004141"/>
    </source>
</evidence>
<dbReference type="SUPFAM" id="SSF81324">
    <property type="entry name" value="Voltage-gated potassium channels"/>
    <property type="match status" value="2"/>
</dbReference>
<evidence type="ECO:0000313" key="13">
    <source>
        <dbReference type="Proteomes" id="UP000886998"/>
    </source>
</evidence>
<dbReference type="GO" id="GO:0015271">
    <property type="term" value="F:outward rectifier potassium channel activity"/>
    <property type="evidence" value="ECO:0007669"/>
    <property type="project" value="TreeGrafter"/>
</dbReference>
<protein>
    <recommendedName>
        <fullName evidence="11">Potassium channel domain-containing protein</fullName>
    </recommendedName>
</protein>
<dbReference type="GO" id="GO:0022841">
    <property type="term" value="F:potassium ion leak channel activity"/>
    <property type="evidence" value="ECO:0007669"/>
    <property type="project" value="TreeGrafter"/>
</dbReference>
<dbReference type="Pfam" id="PF07885">
    <property type="entry name" value="Ion_trans_2"/>
    <property type="match status" value="2"/>
</dbReference>
<feature type="transmembrane region" description="Helical" evidence="10">
    <location>
        <begin position="144"/>
        <end position="164"/>
    </location>
</feature>
<feature type="compositionally biased region" description="Polar residues" evidence="9">
    <location>
        <begin position="236"/>
        <end position="257"/>
    </location>
</feature>
<evidence type="ECO:0000256" key="6">
    <source>
        <dbReference type="ARBA" id="ARBA00023136"/>
    </source>
</evidence>
<dbReference type="PANTHER" id="PTHR11003">
    <property type="entry name" value="POTASSIUM CHANNEL, SUBFAMILY K"/>
    <property type="match status" value="1"/>
</dbReference>
<proteinExistence type="inferred from homology"/>
<dbReference type="PRINTS" id="PR01333">
    <property type="entry name" value="2POREKCHANEL"/>
</dbReference>
<feature type="transmembrane region" description="Helical" evidence="10">
    <location>
        <begin position="440"/>
        <end position="460"/>
    </location>
</feature>
<name>A0A8X6X3A2_9ARAC</name>
<feature type="transmembrane region" description="Helical" evidence="10">
    <location>
        <begin position="466"/>
        <end position="489"/>
    </location>
</feature>
<evidence type="ECO:0000256" key="3">
    <source>
        <dbReference type="ARBA" id="ARBA00022692"/>
    </source>
</evidence>
<evidence type="ECO:0000256" key="8">
    <source>
        <dbReference type="RuleBase" id="RU003857"/>
    </source>
</evidence>
<evidence type="ECO:0000256" key="5">
    <source>
        <dbReference type="ARBA" id="ARBA00023065"/>
    </source>
</evidence>
<evidence type="ECO:0000256" key="10">
    <source>
        <dbReference type="SAM" id="Phobius"/>
    </source>
</evidence>
<evidence type="ECO:0000256" key="2">
    <source>
        <dbReference type="ARBA" id="ARBA00022448"/>
    </source>
</evidence>
<evidence type="ECO:0000256" key="7">
    <source>
        <dbReference type="ARBA" id="ARBA00023303"/>
    </source>
</evidence>
<keyword evidence="5 8" id="KW-0406">Ion transport</keyword>
<sequence>MSKCSKCRRYCRLVTTFLFSHIGLCGLVVGYSLVGAFTFEALEAGYEQTKRQIMLKERENVVTGLWSLTTMSNVLSERNWTALATETLQEFEVVLVRAVRKEGYDGKDDSPLQWTFSGALLYSIIVITTIGYGNVAPKTSWGKIVTIFYAIVGIPLLLLCLSNIGDAMAHSFKFIYWKVCCYFCIRPKKRRKKTASRLMNTPHRVQITRQATQGGPGMNIPSPVSNSTERSDSPHLPSSSTYHTAQTTSPTISSCKSTPRHHEIDPPPSFNHALAYPEKTEMMSNLYSSRPNAHDVRFHNHTQDIPLAPVITNKYALQEDTKVDTRPLQLRKKIGTVLSAAPDIFTIMNPRGHDSYTFGPQQLYMTHDRFNWKKDSRFMDNDVNMADDESLSCLSTEQGDEEEVSVPMWLCFALVISYICGGAVLFTFWEKWNFLDSSYFCFVTLTTIGFGDLVPGTAVISDDNQLTLGLCSLYLLFGMALLAMSFNLVQEEVTRSIRCVGKRIGIISDDEDD</sequence>